<evidence type="ECO:0000256" key="2">
    <source>
        <dbReference type="SAM" id="SignalP"/>
    </source>
</evidence>
<dbReference type="Proteomes" id="UP000054097">
    <property type="component" value="Unassembled WGS sequence"/>
</dbReference>
<reference evidence="3 4" key="1">
    <citation type="submission" date="2014-04" db="EMBL/GenBank/DDBJ databases">
        <authorList>
            <consortium name="DOE Joint Genome Institute"/>
            <person name="Kuo A."/>
            <person name="Zuccaro A."/>
            <person name="Kohler A."/>
            <person name="Nagy L.G."/>
            <person name="Floudas D."/>
            <person name="Copeland A."/>
            <person name="Barry K.W."/>
            <person name="Cichocki N."/>
            <person name="Veneault-Fourrey C."/>
            <person name="LaButti K."/>
            <person name="Lindquist E.A."/>
            <person name="Lipzen A."/>
            <person name="Lundell T."/>
            <person name="Morin E."/>
            <person name="Murat C."/>
            <person name="Sun H."/>
            <person name="Tunlid A."/>
            <person name="Henrissat B."/>
            <person name="Grigoriev I.V."/>
            <person name="Hibbett D.S."/>
            <person name="Martin F."/>
            <person name="Nordberg H.P."/>
            <person name="Cantor M.N."/>
            <person name="Hua S.X."/>
        </authorList>
    </citation>
    <scope>NUCLEOTIDE SEQUENCE [LARGE SCALE GENOMIC DNA]</scope>
    <source>
        <strain evidence="3 4">MAFF 305830</strain>
    </source>
</reference>
<proteinExistence type="predicted"/>
<dbReference type="STRING" id="933852.A0A0C3ARP4"/>
<evidence type="ECO:0000313" key="3">
    <source>
        <dbReference type="EMBL" id="KIM21951.1"/>
    </source>
</evidence>
<keyword evidence="1" id="KW-0472">Membrane</keyword>
<evidence type="ECO:0008006" key="5">
    <source>
        <dbReference type="Google" id="ProtNLM"/>
    </source>
</evidence>
<organism evidence="3 4">
    <name type="scientific">Serendipita vermifera MAFF 305830</name>
    <dbReference type="NCBI Taxonomy" id="933852"/>
    <lineage>
        <taxon>Eukaryota</taxon>
        <taxon>Fungi</taxon>
        <taxon>Dikarya</taxon>
        <taxon>Basidiomycota</taxon>
        <taxon>Agaricomycotina</taxon>
        <taxon>Agaricomycetes</taxon>
        <taxon>Sebacinales</taxon>
        <taxon>Serendipitaceae</taxon>
        <taxon>Serendipita</taxon>
    </lineage>
</organism>
<keyword evidence="1" id="KW-1133">Transmembrane helix</keyword>
<evidence type="ECO:0000256" key="1">
    <source>
        <dbReference type="SAM" id="Phobius"/>
    </source>
</evidence>
<gene>
    <name evidence="3" type="ORF">M408DRAFT_79787</name>
</gene>
<sequence>MHVVLQALASLCLVETAVRATISNTNGGHSKKLFRRDEYIDGTGYSNQNTSSINIPLNNNASSQQAWRDPSKIESVVRIPHTSLVATAFSFGGGPNQTFNGGTFSGRTLGGGTRNEIYGTARYGSGYGKYTSSAGGTMQYQSVLTLDVSGRDFPHGFPPLSFGNYSGGGEYYDVDSSDLPGILESHSYNTAVLGQPELPVYTLYVRTSNRSWFVVGDVASLNIVNAVISLPVDQGGCNLVGLIPHAIERYGYGYHNNNTTNEDSDTSGYNVGSVATEQGIMQAAIFPWNVVQFYRGSSLALTMLEYDNAFAHNGNKNTDYWASTPLNTTGLDMNFLTCLNQTIAASIPIVDPTLVVRSRLSGSQIAGIVIGPIAGALLFAIGLRFWYNRKGQGIKDYSPEPISLR</sequence>
<dbReference type="EMBL" id="KN824367">
    <property type="protein sequence ID" value="KIM21951.1"/>
    <property type="molecule type" value="Genomic_DNA"/>
</dbReference>
<feature type="transmembrane region" description="Helical" evidence="1">
    <location>
        <begin position="365"/>
        <end position="387"/>
    </location>
</feature>
<keyword evidence="4" id="KW-1185">Reference proteome</keyword>
<dbReference type="HOGENOM" id="CLU_051236_0_0_1"/>
<feature type="signal peptide" evidence="2">
    <location>
        <begin position="1"/>
        <end position="20"/>
    </location>
</feature>
<feature type="chain" id="PRO_5002161090" description="Peptidase A1 domain-containing protein" evidence="2">
    <location>
        <begin position="21"/>
        <end position="405"/>
    </location>
</feature>
<evidence type="ECO:0000313" key="4">
    <source>
        <dbReference type="Proteomes" id="UP000054097"/>
    </source>
</evidence>
<name>A0A0C3ARP4_SERVB</name>
<accession>A0A0C3ARP4</accession>
<protein>
    <recommendedName>
        <fullName evidence="5">Peptidase A1 domain-containing protein</fullName>
    </recommendedName>
</protein>
<reference evidence="4" key="2">
    <citation type="submission" date="2015-01" db="EMBL/GenBank/DDBJ databases">
        <title>Evolutionary Origins and Diversification of the Mycorrhizal Mutualists.</title>
        <authorList>
            <consortium name="DOE Joint Genome Institute"/>
            <consortium name="Mycorrhizal Genomics Consortium"/>
            <person name="Kohler A."/>
            <person name="Kuo A."/>
            <person name="Nagy L.G."/>
            <person name="Floudas D."/>
            <person name="Copeland A."/>
            <person name="Barry K.W."/>
            <person name="Cichocki N."/>
            <person name="Veneault-Fourrey C."/>
            <person name="LaButti K."/>
            <person name="Lindquist E.A."/>
            <person name="Lipzen A."/>
            <person name="Lundell T."/>
            <person name="Morin E."/>
            <person name="Murat C."/>
            <person name="Riley R."/>
            <person name="Ohm R."/>
            <person name="Sun H."/>
            <person name="Tunlid A."/>
            <person name="Henrissat B."/>
            <person name="Grigoriev I.V."/>
            <person name="Hibbett D.S."/>
            <person name="Martin F."/>
        </authorList>
    </citation>
    <scope>NUCLEOTIDE SEQUENCE [LARGE SCALE GENOMIC DNA]</scope>
    <source>
        <strain evidence="4">MAFF 305830</strain>
    </source>
</reference>
<keyword evidence="1" id="KW-0812">Transmembrane</keyword>
<dbReference type="AlphaFoldDB" id="A0A0C3ARP4"/>
<keyword evidence="2" id="KW-0732">Signal</keyword>
<dbReference type="OrthoDB" id="3365917at2759"/>